<evidence type="ECO:0000313" key="1">
    <source>
        <dbReference type="EMBL" id="SVC17970.1"/>
    </source>
</evidence>
<proteinExistence type="predicted"/>
<accession>A0A382K0J0</accession>
<reference evidence="1" key="1">
    <citation type="submission" date="2018-05" db="EMBL/GenBank/DDBJ databases">
        <authorList>
            <person name="Lanie J.A."/>
            <person name="Ng W.-L."/>
            <person name="Kazmierczak K.M."/>
            <person name="Andrzejewski T.M."/>
            <person name="Davidsen T.M."/>
            <person name="Wayne K.J."/>
            <person name="Tettelin H."/>
            <person name="Glass J.I."/>
            <person name="Rusch D."/>
            <person name="Podicherti R."/>
            <person name="Tsui H.-C.T."/>
            <person name="Winkler M.E."/>
        </authorList>
    </citation>
    <scope>NUCLEOTIDE SEQUENCE</scope>
</reference>
<gene>
    <name evidence="1" type="ORF">METZ01_LOCUS270824</name>
</gene>
<name>A0A382K0J0_9ZZZZ</name>
<sequence length="99" mass="11107">MKFDGTCLVCNQKVKAKDIGLWSKGIGVKHEKCAEKNEELRCIMCGGSAGCISCEFIKECDLQAVSQLCICKKCEQEQNSFDSYKNSVMKKFPMLNLKI</sequence>
<protein>
    <submittedName>
        <fullName evidence="1">Uncharacterized protein</fullName>
    </submittedName>
</protein>
<dbReference type="EMBL" id="UINC01077656">
    <property type="protein sequence ID" value="SVC17970.1"/>
    <property type="molecule type" value="Genomic_DNA"/>
</dbReference>
<organism evidence="1">
    <name type="scientific">marine metagenome</name>
    <dbReference type="NCBI Taxonomy" id="408172"/>
    <lineage>
        <taxon>unclassified sequences</taxon>
        <taxon>metagenomes</taxon>
        <taxon>ecological metagenomes</taxon>
    </lineage>
</organism>
<dbReference type="AlphaFoldDB" id="A0A382K0J0"/>